<accession>A0ACD3A749</accession>
<evidence type="ECO:0000313" key="1">
    <source>
        <dbReference type="EMBL" id="TFK61407.1"/>
    </source>
</evidence>
<proteinExistence type="predicted"/>
<organism evidence="1 2">
    <name type="scientific">Pluteus cervinus</name>
    <dbReference type="NCBI Taxonomy" id="181527"/>
    <lineage>
        <taxon>Eukaryota</taxon>
        <taxon>Fungi</taxon>
        <taxon>Dikarya</taxon>
        <taxon>Basidiomycota</taxon>
        <taxon>Agaricomycotina</taxon>
        <taxon>Agaricomycetes</taxon>
        <taxon>Agaricomycetidae</taxon>
        <taxon>Agaricales</taxon>
        <taxon>Pluteineae</taxon>
        <taxon>Pluteaceae</taxon>
        <taxon>Pluteus</taxon>
    </lineage>
</organism>
<gene>
    <name evidence="1" type="ORF">BDN72DRAFT_965190</name>
</gene>
<keyword evidence="2" id="KW-1185">Reference proteome</keyword>
<dbReference type="EMBL" id="ML208663">
    <property type="protein sequence ID" value="TFK61407.1"/>
    <property type="molecule type" value="Genomic_DNA"/>
</dbReference>
<reference evidence="1 2" key="1">
    <citation type="journal article" date="2019" name="Nat. Ecol. Evol.">
        <title>Megaphylogeny resolves global patterns of mushroom evolution.</title>
        <authorList>
            <person name="Varga T."/>
            <person name="Krizsan K."/>
            <person name="Foldi C."/>
            <person name="Dima B."/>
            <person name="Sanchez-Garcia M."/>
            <person name="Sanchez-Ramirez S."/>
            <person name="Szollosi G.J."/>
            <person name="Szarkandi J.G."/>
            <person name="Papp V."/>
            <person name="Albert L."/>
            <person name="Andreopoulos W."/>
            <person name="Angelini C."/>
            <person name="Antonin V."/>
            <person name="Barry K.W."/>
            <person name="Bougher N.L."/>
            <person name="Buchanan P."/>
            <person name="Buyck B."/>
            <person name="Bense V."/>
            <person name="Catcheside P."/>
            <person name="Chovatia M."/>
            <person name="Cooper J."/>
            <person name="Damon W."/>
            <person name="Desjardin D."/>
            <person name="Finy P."/>
            <person name="Geml J."/>
            <person name="Haridas S."/>
            <person name="Hughes K."/>
            <person name="Justo A."/>
            <person name="Karasinski D."/>
            <person name="Kautmanova I."/>
            <person name="Kiss B."/>
            <person name="Kocsube S."/>
            <person name="Kotiranta H."/>
            <person name="LaButti K.M."/>
            <person name="Lechner B.E."/>
            <person name="Liimatainen K."/>
            <person name="Lipzen A."/>
            <person name="Lukacs Z."/>
            <person name="Mihaltcheva S."/>
            <person name="Morgado L.N."/>
            <person name="Niskanen T."/>
            <person name="Noordeloos M.E."/>
            <person name="Ohm R.A."/>
            <person name="Ortiz-Santana B."/>
            <person name="Ovrebo C."/>
            <person name="Racz N."/>
            <person name="Riley R."/>
            <person name="Savchenko A."/>
            <person name="Shiryaev A."/>
            <person name="Soop K."/>
            <person name="Spirin V."/>
            <person name="Szebenyi C."/>
            <person name="Tomsovsky M."/>
            <person name="Tulloss R.E."/>
            <person name="Uehling J."/>
            <person name="Grigoriev I.V."/>
            <person name="Vagvolgyi C."/>
            <person name="Papp T."/>
            <person name="Martin F.M."/>
            <person name="Miettinen O."/>
            <person name="Hibbett D.S."/>
            <person name="Nagy L.G."/>
        </authorList>
    </citation>
    <scope>NUCLEOTIDE SEQUENCE [LARGE SCALE GENOMIC DNA]</scope>
    <source>
        <strain evidence="1 2">NL-1719</strain>
    </source>
</reference>
<name>A0ACD3A749_9AGAR</name>
<dbReference type="Proteomes" id="UP000308600">
    <property type="component" value="Unassembled WGS sequence"/>
</dbReference>
<sequence length="1105" mass="120968">MAFYTDELECRVGYTNEIFSPEQTNEIKRRVTEAVIELEELELNILLYEGQTLIPSSSSVSGYLSSTGSCVPRTNRDSDAFAVQSRLLLDRIRRYGIALAPVKSLPAEILSQILLFTASGHPFTLPFSGRDPRIAWSRVCAFWRTTTLGHPVLWNDLVLSSSRFGHGEPGPRRDDFASWVSRSGSSPFSLRIEPAFSAQNTSSLLRTPPVLTAFSTRLKKLQVHLSVSQFEALCTLPMNSFERLDEVSLSIMSTEFQQPSDIPMTFNFLALEAITIVGNVTLTISSLPWAQLRKVDFREMEAAGGFCLDILGRMPNLEECTLDSVCMCKPYRSMTASGVIRFTKLKKLWLTFEGGCGMFSFFERWDWTNLEGVSFGTTSMIPSEPQPTAKRKAMDESNPLLHAAKKAKKDGKSAASNKRKLLGAEEQPGGLLIVRGASSSSQPPQAASSQPAPSTERYPSQPLPQTHHSRSKTPSLYPNPQAGPSKPPSKKFRADSQPPPSSSSTRPQPKPKLKPPPVQEREPSASSYPREDQDIERDVRAMADEADHLRRASQMHTAGMDGSGTLDPRFQFPLASSDQSGESNGNRHSRTKSSKKGKDRVIDVQVPLPEHDTPQAVRNKMLREGAMKAIANGWKEDDSQQRGRSAEPGKGQHQRKRSISSRGKRISTSFENSGVIAHPHSSVSETSFYKHIDPDLPESERIRQLLIWCSSRAATQLRQQASAPPSAETPPLPPLSEKAAAALKTIEDDTLRLLAEKKIDLSQFDPSAGGPQQRNGDVPWAVNEINVRNQSLAIIYGAQLQRAEAEATAWRGVTAAYDSYSKRLKNALDKRSGELKEFSARLEKAKARPRNPGEPILDPELEKSCMPADDQIPLELRDGWALVKSQLGHRLSGDERPVGSSGQQKGYQLGLRNDELDAEITRRLPEVEEGIDKLQIYANSAKKTVRTVERFLDQRFAALSLNLMTRSNPPLPAPPLPAPDSGSASSTAAPVLATYIKSGVGSSGNGGGGSSTGAGASALGNDAQTLLRALSRVDTIRPPAKIGDAARRAVREVQRAGESGVAAVGEKKFTYTMAAGSSTPRKTPATPRRGGTPGRDREKDRERDR</sequence>
<evidence type="ECO:0000313" key="2">
    <source>
        <dbReference type="Proteomes" id="UP000308600"/>
    </source>
</evidence>
<protein>
    <submittedName>
        <fullName evidence="1">Uncharacterized protein</fullName>
    </submittedName>
</protein>